<accession>A0A8S1RLX9</accession>
<evidence type="ECO:0000313" key="2">
    <source>
        <dbReference type="Proteomes" id="UP000692954"/>
    </source>
</evidence>
<dbReference type="Proteomes" id="UP000692954">
    <property type="component" value="Unassembled WGS sequence"/>
</dbReference>
<proteinExistence type="predicted"/>
<dbReference type="OrthoDB" id="294538at2759"/>
<gene>
    <name evidence="1" type="ORF">PSON_ATCC_30995.1.T1830063</name>
</gene>
<organism evidence="1 2">
    <name type="scientific">Paramecium sonneborni</name>
    <dbReference type="NCBI Taxonomy" id="65129"/>
    <lineage>
        <taxon>Eukaryota</taxon>
        <taxon>Sar</taxon>
        <taxon>Alveolata</taxon>
        <taxon>Ciliophora</taxon>
        <taxon>Intramacronucleata</taxon>
        <taxon>Oligohymenophorea</taxon>
        <taxon>Peniculida</taxon>
        <taxon>Parameciidae</taxon>
        <taxon>Paramecium</taxon>
    </lineage>
</organism>
<evidence type="ECO:0000313" key="1">
    <source>
        <dbReference type="EMBL" id="CAD8128130.1"/>
    </source>
</evidence>
<dbReference type="AlphaFoldDB" id="A0A8S1RLX9"/>
<keyword evidence="2" id="KW-1185">Reference proteome</keyword>
<name>A0A8S1RLX9_9CILI</name>
<comment type="caution">
    <text evidence="1">The sequence shown here is derived from an EMBL/GenBank/DDBJ whole genome shotgun (WGS) entry which is preliminary data.</text>
</comment>
<sequence>MIYIYFQELIFNIINTFIDINIISKLYLQLKFERNVISILGIRIIQQYNNLIILFFKLRFQWILYHIIKSQIAKNQFLFKSSRVQMKKNIKKFRTYQKISDEQKKKLLRLVCFSGFKIKNAAKQLNIKYAAAKTYIIFYRNNVMRSKLSINSEQQCQVAPLSLKKCRLTIVSKIGGDVVQQLQFEYPTIIQE</sequence>
<protein>
    <submittedName>
        <fullName evidence="1">Uncharacterized protein</fullName>
    </submittedName>
</protein>
<dbReference type="EMBL" id="CAJJDN010000183">
    <property type="protein sequence ID" value="CAD8128130.1"/>
    <property type="molecule type" value="Genomic_DNA"/>
</dbReference>
<reference evidence="1" key="1">
    <citation type="submission" date="2021-01" db="EMBL/GenBank/DDBJ databases">
        <authorList>
            <consortium name="Genoscope - CEA"/>
            <person name="William W."/>
        </authorList>
    </citation>
    <scope>NUCLEOTIDE SEQUENCE</scope>
</reference>